<feature type="domain" description="Phosphoribosyl-AMP cyclohydrolase" evidence="15">
    <location>
        <begin position="33"/>
        <end position="105"/>
    </location>
</feature>
<evidence type="ECO:0000313" key="17">
    <source>
        <dbReference type="Proteomes" id="UP000274762"/>
    </source>
</evidence>
<comment type="similarity">
    <text evidence="5">In the C-terminal section; belongs to the PRA-PH family.</text>
</comment>
<gene>
    <name evidence="14" type="primary">hisI</name>
    <name evidence="16" type="ORF">DFJ75_1921</name>
</gene>
<dbReference type="InterPro" id="IPR038019">
    <property type="entry name" value="PRib_AMP_CycHydrolase_sf"/>
</dbReference>
<dbReference type="EC" id="3.5.4.19" evidence="14"/>
<dbReference type="PANTHER" id="PTHR42945:SF11">
    <property type="entry name" value="PHOSPHORIBOSYL-AMP CYCLOHYDROLASE"/>
    <property type="match status" value="1"/>
</dbReference>
<feature type="binding site" evidence="14">
    <location>
        <position position="97"/>
    </location>
    <ligand>
        <name>Zn(2+)</name>
        <dbReference type="ChEBI" id="CHEBI:29105"/>
        <note>ligand shared between dimeric partners</note>
    </ligand>
</feature>
<dbReference type="FunFam" id="3.10.20.810:FF:000001">
    <property type="entry name" value="Histidine biosynthesis bifunctional protein HisIE"/>
    <property type="match status" value="1"/>
</dbReference>
<keyword evidence="13 14" id="KW-0368">Histidine biosynthesis</keyword>
<sequence length="115" mass="12352">MSLDPETAGKLKRNADGLICAVVQEAGTGDVLMVAWMDDDALERTLATREATYFSRSRGTQWIKGATSGHTQKVLEVRLDCDGDTVLLTVEQTGGACHTGDHSCFDADVLFTSIS</sequence>
<comment type="cofactor">
    <cofactor evidence="14">
        <name>Mg(2+)</name>
        <dbReference type="ChEBI" id="CHEBI:18420"/>
    </cofactor>
    <text evidence="14">Binds 1 Mg(2+) ion per subunit.</text>
</comment>
<dbReference type="GO" id="GO:0000105">
    <property type="term" value="P:L-histidine biosynthetic process"/>
    <property type="evidence" value="ECO:0007669"/>
    <property type="project" value="UniProtKB-UniRule"/>
</dbReference>
<comment type="cofactor">
    <cofactor evidence="14">
        <name>Zn(2+)</name>
        <dbReference type="ChEBI" id="CHEBI:29105"/>
    </cofactor>
    <text evidence="14">Binds 1 zinc ion per subunit.</text>
</comment>
<evidence type="ECO:0000313" key="16">
    <source>
        <dbReference type="EMBL" id="RKR95112.1"/>
    </source>
</evidence>
<evidence type="ECO:0000256" key="6">
    <source>
        <dbReference type="ARBA" id="ARBA00008299"/>
    </source>
</evidence>
<evidence type="ECO:0000256" key="12">
    <source>
        <dbReference type="ARBA" id="ARBA00022842"/>
    </source>
</evidence>
<dbReference type="GO" id="GO:0004636">
    <property type="term" value="F:phosphoribosyl-ATP diphosphatase activity"/>
    <property type="evidence" value="ECO:0007669"/>
    <property type="project" value="UniProtKB-EC"/>
</dbReference>
<dbReference type="PANTHER" id="PTHR42945">
    <property type="entry name" value="HISTIDINE BIOSYNTHESIS BIFUNCTIONAL PROTEIN"/>
    <property type="match status" value="1"/>
</dbReference>
<dbReference type="GO" id="GO:0000287">
    <property type="term" value="F:magnesium ion binding"/>
    <property type="evidence" value="ECO:0007669"/>
    <property type="project" value="UniProtKB-UniRule"/>
</dbReference>
<evidence type="ECO:0000259" key="15">
    <source>
        <dbReference type="Pfam" id="PF01502"/>
    </source>
</evidence>
<dbReference type="OrthoDB" id="9795769at2"/>
<reference evidence="16 17" key="1">
    <citation type="submission" date="2018-10" db="EMBL/GenBank/DDBJ databases">
        <title>Sequencing the genomes of 1000 actinobacteria strains.</title>
        <authorList>
            <person name="Klenk H.-P."/>
        </authorList>
    </citation>
    <scope>NUCLEOTIDE SEQUENCE [LARGE SCALE GENOMIC DNA]</scope>
    <source>
        <strain evidence="16 17">DSM 44343</strain>
    </source>
</reference>
<dbReference type="InterPro" id="IPR026660">
    <property type="entry name" value="PRA-CH"/>
</dbReference>
<keyword evidence="10 14" id="KW-0378">Hydrolase</keyword>
<evidence type="ECO:0000256" key="10">
    <source>
        <dbReference type="ARBA" id="ARBA00022801"/>
    </source>
</evidence>
<comment type="catalytic activity">
    <reaction evidence="1 14">
        <text>1-(5-phospho-beta-D-ribosyl)-5'-AMP + H2O = 1-(5-phospho-beta-D-ribosyl)-5-[(5-phospho-beta-D-ribosylamino)methylideneamino]imidazole-4-carboxamide</text>
        <dbReference type="Rhea" id="RHEA:20049"/>
        <dbReference type="ChEBI" id="CHEBI:15377"/>
        <dbReference type="ChEBI" id="CHEBI:58435"/>
        <dbReference type="ChEBI" id="CHEBI:59457"/>
        <dbReference type="EC" id="3.5.4.19"/>
    </reaction>
</comment>
<dbReference type="Proteomes" id="UP000274762">
    <property type="component" value="Unassembled WGS sequence"/>
</dbReference>
<comment type="caution">
    <text evidence="16">The sequence shown here is derived from an EMBL/GenBank/DDBJ whole genome shotgun (WGS) entry which is preliminary data.</text>
</comment>
<evidence type="ECO:0000256" key="2">
    <source>
        <dbReference type="ARBA" id="ARBA00001460"/>
    </source>
</evidence>
<feature type="binding site" evidence="14">
    <location>
        <position position="81"/>
    </location>
    <ligand>
        <name>Zn(2+)</name>
        <dbReference type="ChEBI" id="CHEBI:29105"/>
        <note>ligand shared between dimeric partners</note>
    </ligand>
</feature>
<evidence type="ECO:0000256" key="3">
    <source>
        <dbReference type="ARBA" id="ARBA00005169"/>
    </source>
</evidence>
<feature type="binding site" evidence="14">
    <location>
        <position position="80"/>
    </location>
    <ligand>
        <name>Mg(2+)</name>
        <dbReference type="ChEBI" id="CHEBI:18420"/>
    </ligand>
</feature>
<dbReference type="InterPro" id="IPR002496">
    <property type="entry name" value="PRib_AMP_CycHydrolase_dom"/>
</dbReference>
<keyword evidence="12 14" id="KW-0460">Magnesium</keyword>
<comment type="pathway">
    <text evidence="4">Amino-acid biosynthesis; L-histidine biosynthesis; L-histidine from 5-phospho-alpha-D-ribose 1-diphosphate: step 2/9.</text>
</comment>
<evidence type="ECO:0000256" key="5">
    <source>
        <dbReference type="ARBA" id="ARBA00007731"/>
    </source>
</evidence>
<name>A0A495K3X3_WILMA</name>
<protein>
    <recommendedName>
        <fullName evidence="14">Phosphoribosyl-AMP cyclohydrolase</fullName>
        <shortName evidence="14">PRA-CH</shortName>
        <ecNumber evidence="14">3.5.4.19</ecNumber>
    </recommendedName>
</protein>
<evidence type="ECO:0000256" key="8">
    <source>
        <dbReference type="ARBA" id="ARBA00022605"/>
    </source>
</evidence>
<dbReference type="AlphaFoldDB" id="A0A495K3X3"/>
<comment type="similarity">
    <text evidence="6">In the N-terminal section; belongs to the PRA-CH family.</text>
</comment>
<organism evidence="16 17">
    <name type="scientific">Williamsia marianensis</name>
    <dbReference type="NCBI Taxonomy" id="85044"/>
    <lineage>
        <taxon>Bacteria</taxon>
        <taxon>Bacillati</taxon>
        <taxon>Actinomycetota</taxon>
        <taxon>Actinomycetes</taxon>
        <taxon>Mycobacteriales</taxon>
        <taxon>Nocardiaceae</taxon>
        <taxon>Williamsia</taxon>
    </lineage>
</organism>
<keyword evidence="8 14" id="KW-0028">Amino-acid biosynthesis</keyword>
<dbReference type="UniPathway" id="UPA00031">
    <property type="reaction ID" value="UER00008"/>
</dbReference>
<dbReference type="GO" id="GO:0004635">
    <property type="term" value="F:phosphoribosyl-AMP cyclohydrolase activity"/>
    <property type="evidence" value="ECO:0007669"/>
    <property type="project" value="UniProtKB-UniRule"/>
</dbReference>
<dbReference type="RefSeq" id="WP_062799427.1">
    <property type="nucleotide sequence ID" value="NZ_CBCRXS010000004.1"/>
</dbReference>
<dbReference type="GO" id="GO:0005737">
    <property type="term" value="C:cytoplasm"/>
    <property type="evidence" value="ECO:0007669"/>
    <property type="project" value="UniProtKB-SubCell"/>
</dbReference>
<evidence type="ECO:0000256" key="4">
    <source>
        <dbReference type="ARBA" id="ARBA00005204"/>
    </source>
</evidence>
<feature type="binding site" evidence="14">
    <location>
        <position position="82"/>
    </location>
    <ligand>
        <name>Mg(2+)</name>
        <dbReference type="ChEBI" id="CHEBI:18420"/>
    </ligand>
</feature>
<evidence type="ECO:0000256" key="14">
    <source>
        <dbReference type="HAMAP-Rule" id="MF_01021"/>
    </source>
</evidence>
<proteinExistence type="inferred from homology"/>
<comment type="catalytic activity">
    <reaction evidence="2">
        <text>1-(5-phospho-beta-D-ribosyl)-ATP + H2O = 1-(5-phospho-beta-D-ribosyl)-5'-AMP + diphosphate + H(+)</text>
        <dbReference type="Rhea" id="RHEA:22828"/>
        <dbReference type="ChEBI" id="CHEBI:15377"/>
        <dbReference type="ChEBI" id="CHEBI:15378"/>
        <dbReference type="ChEBI" id="CHEBI:33019"/>
        <dbReference type="ChEBI" id="CHEBI:59457"/>
        <dbReference type="ChEBI" id="CHEBI:73183"/>
        <dbReference type="EC" id="3.6.1.31"/>
    </reaction>
</comment>
<dbReference type="EMBL" id="RBKV01000001">
    <property type="protein sequence ID" value="RKR95112.1"/>
    <property type="molecule type" value="Genomic_DNA"/>
</dbReference>
<dbReference type="NCBIfam" id="NF000768">
    <property type="entry name" value="PRK00051.1"/>
    <property type="match status" value="1"/>
</dbReference>
<comment type="function">
    <text evidence="14">Catalyzes the hydrolysis of the adenine ring of phosphoribosyl-AMP.</text>
</comment>
<evidence type="ECO:0000256" key="11">
    <source>
        <dbReference type="ARBA" id="ARBA00022833"/>
    </source>
</evidence>
<dbReference type="HAMAP" id="MF_01021">
    <property type="entry name" value="HisI"/>
    <property type="match status" value="1"/>
</dbReference>
<comment type="similarity">
    <text evidence="14">Belongs to the PRA-CH family.</text>
</comment>
<evidence type="ECO:0000256" key="1">
    <source>
        <dbReference type="ARBA" id="ARBA00000024"/>
    </source>
</evidence>
<keyword evidence="11 14" id="KW-0862">Zinc</keyword>
<feature type="binding site" evidence="14">
    <location>
        <position position="104"/>
    </location>
    <ligand>
        <name>Zn(2+)</name>
        <dbReference type="ChEBI" id="CHEBI:29105"/>
        <note>ligand shared between dimeric partners</note>
    </ligand>
</feature>
<accession>A0A495K3X3</accession>
<dbReference type="SUPFAM" id="SSF141734">
    <property type="entry name" value="HisI-like"/>
    <property type="match status" value="1"/>
</dbReference>
<comment type="pathway">
    <text evidence="3 14">Amino-acid biosynthesis; L-histidine biosynthesis; L-histidine from 5-phospho-alpha-D-ribose 1-diphosphate: step 3/9.</text>
</comment>
<comment type="subcellular location">
    <subcellularLocation>
        <location evidence="14">Cytoplasm</location>
    </subcellularLocation>
</comment>
<keyword evidence="9 14" id="KW-0479">Metal-binding</keyword>
<dbReference type="Pfam" id="PF01502">
    <property type="entry name" value="PRA-CH"/>
    <property type="match status" value="1"/>
</dbReference>
<evidence type="ECO:0000256" key="9">
    <source>
        <dbReference type="ARBA" id="ARBA00022723"/>
    </source>
</evidence>
<evidence type="ECO:0000256" key="13">
    <source>
        <dbReference type="ARBA" id="ARBA00023102"/>
    </source>
</evidence>
<dbReference type="GO" id="GO:0008270">
    <property type="term" value="F:zinc ion binding"/>
    <property type="evidence" value="ECO:0007669"/>
    <property type="project" value="UniProtKB-UniRule"/>
</dbReference>
<feature type="binding site" evidence="14">
    <location>
        <position position="84"/>
    </location>
    <ligand>
        <name>Mg(2+)</name>
        <dbReference type="ChEBI" id="CHEBI:18420"/>
    </ligand>
</feature>
<evidence type="ECO:0000256" key="7">
    <source>
        <dbReference type="ARBA" id="ARBA00022490"/>
    </source>
</evidence>
<dbReference type="Gene3D" id="3.10.20.810">
    <property type="entry name" value="Phosphoribosyl-AMP cyclohydrolase"/>
    <property type="match status" value="1"/>
</dbReference>
<comment type="subunit">
    <text evidence="14">Homodimer.</text>
</comment>
<keyword evidence="7 14" id="KW-0963">Cytoplasm</keyword>